<dbReference type="PROSITE" id="PS00622">
    <property type="entry name" value="HTH_LUXR_1"/>
    <property type="match status" value="1"/>
</dbReference>
<dbReference type="EMBL" id="AOFQ01000058">
    <property type="protein sequence ID" value="ESQ97718.1"/>
    <property type="molecule type" value="Genomic_DNA"/>
</dbReference>
<accession>V4QCX3</accession>
<dbReference type="GO" id="GO:0006355">
    <property type="term" value="P:regulation of DNA-templated transcription"/>
    <property type="evidence" value="ECO:0007669"/>
    <property type="project" value="InterPro"/>
</dbReference>
<dbReference type="Proteomes" id="UP000017822">
    <property type="component" value="Unassembled WGS sequence"/>
</dbReference>
<dbReference type="InterPro" id="IPR000792">
    <property type="entry name" value="Tscrpt_reg_LuxR_C"/>
</dbReference>
<comment type="caution">
    <text evidence="5">The sequence shown here is derived from an EMBL/GenBank/DDBJ whole genome shotgun (WGS) entry which is preliminary data.</text>
</comment>
<evidence type="ECO:0000313" key="6">
    <source>
        <dbReference type="Proteomes" id="UP000017822"/>
    </source>
</evidence>
<dbReference type="PRINTS" id="PR00038">
    <property type="entry name" value="HTHLUXR"/>
</dbReference>
<dbReference type="PROSITE" id="PS50043">
    <property type="entry name" value="HTH_LUXR_2"/>
    <property type="match status" value="1"/>
</dbReference>
<evidence type="ECO:0000313" key="5">
    <source>
        <dbReference type="EMBL" id="ESQ97718.1"/>
    </source>
</evidence>
<gene>
    <name evidence="5" type="ORF">F753_19240</name>
</gene>
<keyword evidence="2" id="KW-0238">DNA-binding</keyword>
<name>V4QCX3_STUCH</name>
<dbReference type="SUPFAM" id="SSF46894">
    <property type="entry name" value="C-terminal effector domain of the bipartite response regulators"/>
    <property type="match status" value="1"/>
</dbReference>
<dbReference type="AlphaFoldDB" id="V4QCX3"/>
<sequence length="779" mass="86278">MHLDLRGQPLGTESFVQRLGAALGIDEVSQVAIERRLQEQTQPLWLMLDDYPRLPDASLDLLLNELILGSSTTVHWWIASRRRPQLQLARLLLDGELFELGSQELAFSENELGELLQLAGHQWPRSTQLELLEQTHGWCAGLRVRLHGIKPGQPLAADGSGALLLDYLKREVLNELPDDWQQALYTLAQFPTFEREMCDHLLGVGEGMQLLEQLRDAGVFIEAASQDGRLLRVQPAVALLLQGQLPSSMTKALFRKACQWYISREQIRPALEYALKADQPEVAASLMQRYTQDRLLQGRGLALLLEWRRELPASLLSCTPRLTLLNAWALLLSGRLDEVADYLVVLEQFLPLPDARHQQELIAEWKALAGKLAFHSGDAERARVLLAEAVAELPERAWGQRLLCHLAQIDQALIEGHFDQAQEFIRASIKQARGHASLAFESLVALEHAKLLEIRGELLRAETLLSRLYTELSDARDDIEPSPIRGRTQLLRAGLLLQRGCYQEAEAAFTSGLQECQACADPAAVWGHLGLAELSALHGDLADAFTRIADAERLMQYSHINAELYQGLLLLTKARLWLSQGRHAQAEKALRALLVKGPRLPPFGAPELNLRLRLSLTQAQLASEKPELALANLHALLNQAMDAGRRPLACEIGFSLAEGLHASNRQAQAKQALLDALALARQMGLASVERAFAQRNPAMMRWAADSSGAGDGSPAALLSRRELEVLKLIAQGCSNQQIAESLFISLHTVKTHAQSINFKLGVERRTQAVARAKELGLAG</sequence>
<evidence type="ECO:0000256" key="1">
    <source>
        <dbReference type="ARBA" id="ARBA00023015"/>
    </source>
</evidence>
<evidence type="ECO:0000256" key="3">
    <source>
        <dbReference type="ARBA" id="ARBA00023163"/>
    </source>
</evidence>
<dbReference type="InterPro" id="IPR011990">
    <property type="entry name" value="TPR-like_helical_dom_sf"/>
</dbReference>
<dbReference type="RefSeq" id="WP_023446492.1">
    <property type="nucleotide sequence ID" value="NZ_AOFQ01000058.1"/>
</dbReference>
<feature type="domain" description="HTH luxR-type" evidence="4">
    <location>
        <begin position="711"/>
        <end position="776"/>
    </location>
</feature>
<dbReference type="SUPFAM" id="SSF48452">
    <property type="entry name" value="TPR-like"/>
    <property type="match status" value="2"/>
</dbReference>
<dbReference type="InterPro" id="IPR036388">
    <property type="entry name" value="WH-like_DNA-bd_sf"/>
</dbReference>
<keyword evidence="1" id="KW-0805">Transcription regulation</keyword>
<dbReference type="InterPro" id="IPR041617">
    <property type="entry name" value="TPR_MalT"/>
</dbReference>
<reference evidence="5 6" key="1">
    <citation type="submission" date="2013-07" db="EMBL/GenBank/DDBJ databases">
        <authorList>
            <person name="Schaap P.J."/>
            <person name="Mehboob F."/>
            <person name="Oosterkamp M.J."/>
            <person name="de Vos W.M."/>
            <person name="Stams A.J.M."/>
            <person name="Koehorst J.J."/>
        </authorList>
    </citation>
    <scope>NUCLEOTIDE SEQUENCE [LARGE SCALE GENOMIC DNA]</scope>
    <source>
        <strain evidence="5 6">AW-1</strain>
    </source>
</reference>
<dbReference type="PATRIC" id="fig|1263865.4.peg.3710"/>
<dbReference type="PANTHER" id="PTHR44688:SF16">
    <property type="entry name" value="DNA-BINDING TRANSCRIPTIONAL ACTIVATOR DEVR_DOSR"/>
    <property type="match status" value="1"/>
</dbReference>
<proteinExistence type="predicted"/>
<dbReference type="Pfam" id="PF00196">
    <property type="entry name" value="GerE"/>
    <property type="match status" value="1"/>
</dbReference>
<evidence type="ECO:0000259" key="4">
    <source>
        <dbReference type="PROSITE" id="PS50043"/>
    </source>
</evidence>
<protein>
    <recommendedName>
        <fullName evidence="4">HTH luxR-type domain-containing protein</fullName>
    </recommendedName>
</protein>
<organism evidence="5 6">
    <name type="scientific">Stutzerimonas chloritidismutans AW-1</name>
    <dbReference type="NCBI Taxonomy" id="1263865"/>
    <lineage>
        <taxon>Bacteria</taxon>
        <taxon>Pseudomonadati</taxon>
        <taxon>Pseudomonadota</taxon>
        <taxon>Gammaproteobacteria</taxon>
        <taxon>Pseudomonadales</taxon>
        <taxon>Pseudomonadaceae</taxon>
        <taxon>Stutzerimonas</taxon>
    </lineage>
</organism>
<dbReference type="PANTHER" id="PTHR44688">
    <property type="entry name" value="DNA-BINDING TRANSCRIPTIONAL ACTIVATOR DEVR_DOSR"/>
    <property type="match status" value="1"/>
</dbReference>
<dbReference type="Gene3D" id="1.10.10.10">
    <property type="entry name" value="Winged helix-like DNA-binding domain superfamily/Winged helix DNA-binding domain"/>
    <property type="match status" value="1"/>
</dbReference>
<keyword evidence="3" id="KW-0804">Transcription</keyword>
<dbReference type="InterPro" id="IPR059106">
    <property type="entry name" value="WHD_MalT"/>
</dbReference>
<dbReference type="InterPro" id="IPR016032">
    <property type="entry name" value="Sig_transdc_resp-reg_C-effctor"/>
</dbReference>
<dbReference type="Pfam" id="PF17874">
    <property type="entry name" value="TPR_MalT"/>
    <property type="match status" value="1"/>
</dbReference>
<dbReference type="SMART" id="SM00421">
    <property type="entry name" value="HTH_LUXR"/>
    <property type="match status" value="1"/>
</dbReference>
<dbReference type="GO" id="GO:0003677">
    <property type="term" value="F:DNA binding"/>
    <property type="evidence" value="ECO:0007669"/>
    <property type="project" value="UniProtKB-KW"/>
</dbReference>
<dbReference type="CDD" id="cd06170">
    <property type="entry name" value="LuxR_C_like"/>
    <property type="match status" value="1"/>
</dbReference>
<dbReference type="Pfam" id="PF25873">
    <property type="entry name" value="WHD_MalT"/>
    <property type="match status" value="1"/>
</dbReference>
<evidence type="ECO:0000256" key="2">
    <source>
        <dbReference type="ARBA" id="ARBA00023125"/>
    </source>
</evidence>
<dbReference type="Gene3D" id="1.25.40.10">
    <property type="entry name" value="Tetratricopeptide repeat domain"/>
    <property type="match status" value="1"/>
</dbReference>